<proteinExistence type="predicted"/>
<dbReference type="EMBL" id="CM047580">
    <property type="protein sequence ID" value="KAI9921704.1"/>
    <property type="molecule type" value="Genomic_DNA"/>
</dbReference>
<comment type="caution">
    <text evidence="1">The sequence shown here is derived from an EMBL/GenBank/DDBJ whole genome shotgun (WGS) entry which is preliminary data.</text>
</comment>
<evidence type="ECO:0000313" key="2">
    <source>
        <dbReference type="Proteomes" id="UP001163321"/>
    </source>
</evidence>
<organism evidence="1 2">
    <name type="scientific">Peronosclerospora sorghi</name>
    <dbReference type="NCBI Taxonomy" id="230839"/>
    <lineage>
        <taxon>Eukaryota</taxon>
        <taxon>Sar</taxon>
        <taxon>Stramenopiles</taxon>
        <taxon>Oomycota</taxon>
        <taxon>Peronosporomycetes</taxon>
        <taxon>Peronosporales</taxon>
        <taxon>Peronosporaceae</taxon>
        <taxon>Peronosclerospora</taxon>
    </lineage>
</organism>
<protein>
    <submittedName>
        <fullName evidence="1">Uncharacterized protein</fullName>
    </submittedName>
</protein>
<name>A0ACC0WSH4_9STRA</name>
<sequence>MVGAHVDSIPRESMRAVALFPDTGGAFFLPRAVAAVPEALAQMVFAETPLYTAYEAAALQACQEEAPINKLLQLAIPALLSMVAQGFRNTLHQVQEQGSELRWRLDENTRDLKTTRQVVDDSFLDVCQL</sequence>
<dbReference type="Proteomes" id="UP001163321">
    <property type="component" value="Chromosome 1"/>
</dbReference>
<evidence type="ECO:0000313" key="1">
    <source>
        <dbReference type="EMBL" id="KAI9921704.1"/>
    </source>
</evidence>
<reference evidence="1 2" key="1">
    <citation type="journal article" date="2022" name="bioRxiv">
        <title>The genome of the oomycete Peronosclerospora sorghi, a cosmopolitan pathogen of maize and sorghum, is inflated with dispersed pseudogenes.</title>
        <authorList>
            <person name="Fletcher K."/>
            <person name="Martin F."/>
            <person name="Isakeit T."/>
            <person name="Cavanaugh K."/>
            <person name="Magill C."/>
            <person name="Michelmore R."/>
        </authorList>
    </citation>
    <scope>NUCLEOTIDE SEQUENCE [LARGE SCALE GENOMIC DNA]</scope>
    <source>
        <strain evidence="1">P6</strain>
    </source>
</reference>
<keyword evidence="2" id="KW-1185">Reference proteome</keyword>
<accession>A0ACC0WSH4</accession>
<gene>
    <name evidence="1" type="ORF">PsorP6_002510</name>
</gene>